<name>A0ACB7SVB4_HYAAI</name>
<comment type="caution">
    <text evidence="1">The sequence shown here is derived from an EMBL/GenBank/DDBJ whole genome shotgun (WGS) entry which is preliminary data.</text>
</comment>
<dbReference type="EMBL" id="CM023482">
    <property type="protein sequence ID" value="KAH6938550.1"/>
    <property type="molecule type" value="Genomic_DNA"/>
</dbReference>
<accession>A0ACB7SVB4</accession>
<reference evidence="1" key="1">
    <citation type="submission" date="2020-05" db="EMBL/GenBank/DDBJ databases">
        <title>Large-scale comparative analyses of tick genomes elucidate their genetic diversity and vector capacities.</title>
        <authorList>
            <person name="Jia N."/>
            <person name="Wang J."/>
            <person name="Shi W."/>
            <person name="Du L."/>
            <person name="Sun Y."/>
            <person name="Zhan W."/>
            <person name="Jiang J."/>
            <person name="Wang Q."/>
            <person name="Zhang B."/>
            <person name="Ji P."/>
            <person name="Sakyi L.B."/>
            <person name="Cui X."/>
            <person name="Yuan T."/>
            <person name="Jiang B."/>
            <person name="Yang W."/>
            <person name="Lam T.T.-Y."/>
            <person name="Chang Q."/>
            <person name="Ding S."/>
            <person name="Wang X."/>
            <person name="Zhu J."/>
            <person name="Ruan X."/>
            <person name="Zhao L."/>
            <person name="Wei J."/>
            <person name="Que T."/>
            <person name="Du C."/>
            <person name="Cheng J."/>
            <person name="Dai P."/>
            <person name="Han X."/>
            <person name="Huang E."/>
            <person name="Gao Y."/>
            <person name="Liu J."/>
            <person name="Shao H."/>
            <person name="Ye R."/>
            <person name="Li L."/>
            <person name="Wei W."/>
            <person name="Wang X."/>
            <person name="Wang C."/>
            <person name="Yang T."/>
            <person name="Huo Q."/>
            <person name="Li W."/>
            <person name="Guo W."/>
            <person name="Chen H."/>
            <person name="Zhou L."/>
            <person name="Ni X."/>
            <person name="Tian J."/>
            <person name="Zhou Y."/>
            <person name="Sheng Y."/>
            <person name="Liu T."/>
            <person name="Pan Y."/>
            <person name="Xia L."/>
            <person name="Li J."/>
            <person name="Zhao F."/>
            <person name="Cao W."/>
        </authorList>
    </citation>
    <scope>NUCLEOTIDE SEQUENCE</scope>
    <source>
        <strain evidence="1">Hyas-2018</strain>
    </source>
</reference>
<sequence>MSDENVEWLTDLSVVPCTFCQRSVDIYCSRQNLSGPSSRTSQRSYKLHCESYTDPSSVRVARSSSPGDVMIKCTCYRSQRKTSKPYTVSVKLDASGAVKSVACQCAAGLSGACSHGVASLKLLVTLKESNYKEPPPEVACTELPQQWRRPRSNPLAPLPLDFVDWRSVRQDGLSEPISTRAYDARKDVPPFEDIVKRTKSLGAELAQSLEVSCDEAIELEKNTRRQSESDTWKKARLQRVTASSFGVVVKRPTWTEKGLRNFTTHKDLSRVRAIQ</sequence>
<evidence type="ECO:0000313" key="1">
    <source>
        <dbReference type="EMBL" id="KAH6938550.1"/>
    </source>
</evidence>
<gene>
    <name evidence="1" type="ORF">HPB50_010515</name>
</gene>
<proteinExistence type="predicted"/>
<dbReference type="Proteomes" id="UP000821845">
    <property type="component" value="Chromosome 2"/>
</dbReference>
<protein>
    <submittedName>
        <fullName evidence="1">Uncharacterized protein</fullName>
    </submittedName>
</protein>
<organism evidence="1 2">
    <name type="scientific">Hyalomma asiaticum</name>
    <name type="common">Tick</name>
    <dbReference type="NCBI Taxonomy" id="266040"/>
    <lineage>
        <taxon>Eukaryota</taxon>
        <taxon>Metazoa</taxon>
        <taxon>Ecdysozoa</taxon>
        <taxon>Arthropoda</taxon>
        <taxon>Chelicerata</taxon>
        <taxon>Arachnida</taxon>
        <taxon>Acari</taxon>
        <taxon>Parasitiformes</taxon>
        <taxon>Ixodida</taxon>
        <taxon>Ixodoidea</taxon>
        <taxon>Ixodidae</taxon>
        <taxon>Hyalomminae</taxon>
        <taxon>Hyalomma</taxon>
    </lineage>
</organism>
<evidence type="ECO:0000313" key="2">
    <source>
        <dbReference type="Proteomes" id="UP000821845"/>
    </source>
</evidence>
<keyword evidence="2" id="KW-1185">Reference proteome</keyword>